<name>A0A0N0XBB3_PSESX</name>
<gene>
    <name evidence="1" type="ORF">ABJ99_4884</name>
</gene>
<dbReference type="EMBL" id="LGLN01000043">
    <property type="protein sequence ID" value="KPC31068.1"/>
    <property type="molecule type" value="Genomic_DNA"/>
</dbReference>
<dbReference type="Proteomes" id="UP000037891">
    <property type="component" value="Unassembled WGS sequence"/>
</dbReference>
<comment type="caution">
    <text evidence="1">The sequence shown here is derived from an EMBL/GenBank/DDBJ whole genome shotgun (WGS) entry which is preliminary data.</text>
</comment>
<reference evidence="1 2" key="2">
    <citation type="submission" date="2015-10" db="EMBL/GenBank/DDBJ databases">
        <title>Comparative genomics and high-throughput reverse genetic screens identify a new phytobacterial MAMP and an Arabidopsis receptor required for immune elicitation.</title>
        <authorList>
            <person name="Mott G.A."/>
            <person name="Thakur S."/>
            <person name="Wang P.W."/>
            <person name="Desveaux D."/>
            <person name="Guttman D.S."/>
        </authorList>
    </citation>
    <scope>NUCLEOTIDE SEQUENCE [LARGE SCALE GENOMIC DNA]</scope>
    <source>
        <strain evidence="1 2">0788_9</strain>
    </source>
</reference>
<organism evidence="1 2">
    <name type="scientific">Pseudomonas syringae pv. cilantro</name>
    <dbReference type="NCBI Taxonomy" id="81035"/>
    <lineage>
        <taxon>Bacteria</taxon>
        <taxon>Pseudomonadati</taxon>
        <taxon>Pseudomonadota</taxon>
        <taxon>Gammaproteobacteria</taxon>
        <taxon>Pseudomonadales</taxon>
        <taxon>Pseudomonadaceae</taxon>
        <taxon>Pseudomonas</taxon>
        <taxon>Pseudomonas syringae</taxon>
    </lineage>
</organism>
<sequence length="86" mass="9712">MKNTHYIRAEQPAILTAPVTLNITGTLLAELNLYRQARHNYFSCPQDVADAERSRRLQTLERLGEQLASTLAIDVLLELGEPSDFE</sequence>
<reference evidence="1 2" key="1">
    <citation type="submission" date="2015-07" db="EMBL/GenBank/DDBJ databases">
        <authorList>
            <person name="Noorani M."/>
        </authorList>
    </citation>
    <scope>NUCLEOTIDE SEQUENCE [LARGE SCALE GENOMIC DNA]</scope>
    <source>
        <strain evidence="1 2">0788_9</strain>
    </source>
</reference>
<evidence type="ECO:0000313" key="1">
    <source>
        <dbReference type="EMBL" id="KPC31068.1"/>
    </source>
</evidence>
<dbReference type="AlphaFoldDB" id="A0A0N0XBB3"/>
<protein>
    <submittedName>
        <fullName evidence="1">Uncharacterized protein</fullName>
    </submittedName>
</protein>
<evidence type="ECO:0000313" key="2">
    <source>
        <dbReference type="Proteomes" id="UP000037891"/>
    </source>
</evidence>
<dbReference type="RefSeq" id="WP_054086170.1">
    <property type="nucleotide sequence ID" value="NZ_LGLN01000043.1"/>
</dbReference>
<dbReference type="PATRIC" id="fig|81035.3.peg.5243"/>
<proteinExistence type="predicted"/>
<accession>A0A0N0XBB3</accession>